<keyword evidence="2" id="KW-1185">Reference proteome</keyword>
<evidence type="ECO:0000313" key="1">
    <source>
        <dbReference type="EMBL" id="KAJ7995870.1"/>
    </source>
</evidence>
<comment type="caution">
    <text evidence="1">The sequence shown here is derived from an EMBL/GenBank/DDBJ whole genome shotgun (WGS) entry which is preliminary data.</text>
</comment>
<dbReference type="EMBL" id="CM055747">
    <property type="protein sequence ID" value="KAJ7995870.1"/>
    <property type="molecule type" value="Genomic_DNA"/>
</dbReference>
<sequence>MSVKFTSFLVALASRVNINPDGHKGLKISPPSVCLAWPPAAQLQFNYRLLMKLLSLAAGSSLPRLLCLLPDTQRVNKLFVSHLGCLPCGLTTWPSEPRRDAGRREMRLRQPSSEAVD</sequence>
<evidence type="ECO:0000313" key="2">
    <source>
        <dbReference type="Proteomes" id="UP001157502"/>
    </source>
</evidence>
<accession>A0ACC2FXB5</accession>
<name>A0ACC2FXB5_DALPE</name>
<dbReference type="Proteomes" id="UP001157502">
    <property type="component" value="Chromosome 20"/>
</dbReference>
<reference evidence="1" key="1">
    <citation type="submission" date="2021-05" db="EMBL/GenBank/DDBJ databases">
        <authorList>
            <person name="Pan Q."/>
            <person name="Jouanno E."/>
            <person name="Zahm M."/>
            <person name="Klopp C."/>
            <person name="Cabau C."/>
            <person name="Louis A."/>
            <person name="Berthelot C."/>
            <person name="Parey E."/>
            <person name="Roest Crollius H."/>
            <person name="Montfort J."/>
            <person name="Robinson-Rechavi M."/>
            <person name="Bouchez O."/>
            <person name="Lampietro C."/>
            <person name="Lopez Roques C."/>
            <person name="Donnadieu C."/>
            <person name="Postlethwait J."/>
            <person name="Bobe J."/>
            <person name="Dillon D."/>
            <person name="Chandos A."/>
            <person name="von Hippel F."/>
            <person name="Guiguen Y."/>
        </authorList>
    </citation>
    <scope>NUCLEOTIDE SEQUENCE</scope>
    <source>
        <strain evidence="1">YG-Jan2019</strain>
    </source>
</reference>
<proteinExistence type="predicted"/>
<protein>
    <submittedName>
        <fullName evidence="1">Uncharacterized protein</fullName>
    </submittedName>
</protein>
<gene>
    <name evidence="1" type="ORF">DPEC_G00231200</name>
</gene>
<organism evidence="1 2">
    <name type="scientific">Dallia pectoralis</name>
    <name type="common">Alaska blackfish</name>
    <dbReference type="NCBI Taxonomy" id="75939"/>
    <lineage>
        <taxon>Eukaryota</taxon>
        <taxon>Metazoa</taxon>
        <taxon>Chordata</taxon>
        <taxon>Craniata</taxon>
        <taxon>Vertebrata</taxon>
        <taxon>Euteleostomi</taxon>
        <taxon>Actinopterygii</taxon>
        <taxon>Neopterygii</taxon>
        <taxon>Teleostei</taxon>
        <taxon>Protacanthopterygii</taxon>
        <taxon>Esociformes</taxon>
        <taxon>Umbridae</taxon>
        <taxon>Dallia</taxon>
    </lineage>
</organism>